<dbReference type="GO" id="GO:0005783">
    <property type="term" value="C:endoplasmic reticulum"/>
    <property type="evidence" value="ECO:0007669"/>
    <property type="project" value="TreeGrafter"/>
</dbReference>
<evidence type="ECO:0000256" key="3">
    <source>
        <dbReference type="ARBA" id="ARBA00023315"/>
    </source>
</evidence>
<name>A0A7R8WZY2_9CRUS</name>
<dbReference type="OrthoDB" id="189226at2759"/>
<dbReference type="Pfam" id="PF16076">
    <property type="entry name" value="Acyltransf_C"/>
    <property type="match status" value="1"/>
</dbReference>
<evidence type="ECO:0000313" key="6">
    <source>
        <dbReference type="EMBL" id="CAD7241394.1"/>
    </source>
</evidence>
<dbReference type="InterPro" id="IPR002123">
    <property type="entry name" value="Plipid/glycerol_acylTrfase"/>
</dbReference>
<evidence type="ECO:0000256" key="4">
    <source>
        <dbReference type="SAM" id="Phobius"/>
    </source>
</evidence>
<keyword evidence="3" id="KW-0012">Acyltransferase</keyword>
<protein>
    <recommendedName>
        <fullName evidence="5">Phospholipid/glycerol acyltransferase domain-containing protein</fullName>
    </recommendedName>
</protein>
<keyword evidence="4" id="KW-0472">Membrane</keyword>
<dbReference type="InterPro" id="IPR032098">
    <property type="entry name" value="Acyltransf_C"/>
</dbReference>
<dbReference type="CDD" id="cd07990">
    <property type="entry name" value="LPLAT_LCLAT1-like"/>
    <property type="match status" value="1"/>
</dbReference>
<dbReference type="Proteomes" id="UP000677054">
    <property type="component" value="Unassembled WGS sequence"/>
</dbReference>
<dbReference type="SMART" id="SM00563">
    <property type="entry name" value="PlsC"/>
    <property type="match status" value="1"/>
</dbReference>
<accession>A0A7R8WZY2</accession>
<dbReference type="EMBL" id="CAJPEV010000131">
    <property type="protein sequence ID" value="CAG0881075.1"/>
    <property type="molecule type" value="Genomic_DNA"/>
</dbReference>
<dbReference type="SUPFAM" id="SSF69593">
    <property type="entry name" value="Glycerol-3-phosphate (1)-acyltransferase"/>
    <property type="match status" value="1"/>
</dbReference>
<sequence length="307" mass="35864">MRPWSNMSTSWQQRPHRAKEIIESTVVVPAVAMCLVAVAPHYFIAWLTWRGLSSILPDWLYQKGDDFCYVIYQTYVLFFFEHFTGTKFIFDGDAEFAFRKKEKVLYLANHQSAVDWVLSNVVAVRQGSIGHLRYVMKSSLQIIPLYGYYFYQHGCIYVRRGQFSQEKMLTGLQYLQNPAITSWLVVFPEGTRFNPECRTLIEKSEKIAKDAGLPVLKHHLTPKHRGSFMALQALHKNLDAVYNITAVYGSSVTPDGRRVQAPQLTGFFNKSCQWVYVHIERVPMQEVPLEEEKFRHWMHECFVHRDR</sequence>
<evidence type="ECO:0000256" key="1">
    <source>
        <dbReference type="ARBA" id="ARBA00008655"/>
    </source>
</evidence>
<comment type="similarity">
    <text evidence="1">Belongs to the 1-acyl-sn-glycerol-3-phosphate acyltransferase family.</text>
</comment>
<dbReference type="AlphaFoldDB" id="A0A7R8WZY2"/>
<gene>
    <name evidence="6" type="ORF">DSTB1V02_LOCUS1387</name>
</gene>
<dbReference type="GO" id="GO:0005739">
    <property type="term" value="C:mitochondrion"/>
    <property type="evidence" value="ECO:0007669"/>
    <property type="project" value="TreeGrafter"/>
</dbReference>
<dbReference type="PANTHER" id="PTHR10983:SF73">
    <property type="entry name" value="1-ACYL-SN-GLYCEROL-3-PHOSPHATE ACYLTRANSFERASE EPSILON"/>
    <property type="match status" value="1"/>
</dbReference>
<reference evidence="6" key="1">
    <citation type="submission" date="2020-11" db="EMBL/GenBank/DDBJ databases">
        <authorList>
            <person name="Tran Van P."/>
        </authorList>
    </citation>
    <scope>NUCLEOTIDE SEQUENCE</scope>
</reference>
<keyword evidence="2" id="KW-0808">Transferase</keyword>
<dbReference type="GO" id="GO:0036149">
    <property type="term" value="P:phosphatidylinositol acyl-chain remodeling"/>
    <property type="evidence" value="ECO:0007669"/>
    <property type="project" value="TreeGrafter"/>
</dbReference>
<keyword evidence="4" id="KW-1133">Transmembrane helix</keyword>
<evidence type="ECO:0000256" key="2">
    <source>
        <dbReference type="ARBA" id="ARBA00022679"/>
    </source>
</evidence>
<proteinExistence type="inferred from homology"/>
<evidence type="ECO:0000259" key="5">
    <source>
        <dbReference type="SMART" id="SM00563"/>
    </source>
</evidence>
<feature type="domain" description="Phospholipid/glycerol acyltransferase" evidence="5">
    <location>
        <begin position="104"/>
        <end position="220"/>
    </location>
</feature>
<keyword evidence="7" id="KW-1185">Reference proteome</keyword>
<feature type="transmembrane region" description="Helical" evidence="4">
    <location>
        <begin position="21"/>
        <end position="49"/>
    </location>
</feature>
<keyword evidence="4" id="KW-0812">Transmembrane</keyword>
<organism evidence="6">
    <name type="scientific">Darwinula stevensoni</name>
    <dbReference type="NCBI Taxonomy" id="69355"/>
    <lineage>
        <taxon>Eukaryota</taxon>
        <taxon>Metazoa</taxon>
        <taxon>Ecdysozoa</taxon>
        <taxon>Arthropoda</taxon>
        <taxon>Crustacea</taxon>
        <taxon>Oligostraca</taxon>
        <taxon>Ostracoda</taxon>
        <taxon>Podocopa</taxon>
        <taxon>Podocopida</taxon>
        <taxon>Darwinulocopina</taxon>
        <taxon>Darwinuloidea</taxon>
        <taxon>Darwinulidae</taxon>
        <taxon>Darwinula</taxon>
    </lineage>
</organism>
<dbReference type="Pfam" id="PF01553">
    <property type="entry name" value="Acyltransferase"/>
    <property type="match status" value="1"/>
</dbReference>
<dbReference type="PANTHER" id="PTHR10983">
    <property type="entry name" value="1-ACYLGLYCEROL-3-PHOSPHATE ACYLTRANSFERASE-RELATED"/>
    <property type="match status" value="1"/>
</dbReference>
<evidence type="ECO:0000313" key="7">
    <source>
        <dbReference type="Proteomes" id="UP000677054"/>
    </source>
</evidence>
<dbReference type="GO" id="GO:0016746">
    <property type="term" value="F:acyltransferase activity"/>
    <property type="evidence" value="ECO:0007669"/>
    <property type="project" value="UniProtKB-KW"/>
</dbReference>
<dbReference type="EMBL" id="LR899648">
    <property type="protein sequence ID" value="CAD7241394.1"/>
    <property type="molecule type" value="Genomic_DNA"/>
</dbReference>